<dbReference type="EMBL" id="JAXIVS010000004">
    <property type="protein sequence ID" value="MDY7227649.1"/>
    <property type="molecule type" value="Genomic_DNA"/>
</dbReference>
<dbReference type="PRINTS" id="PR00813">
    <property type="entry name" value="BCTERIALGSPG"/>
</dbReference>
<sequence>MLARTRLRRGFTLLELMTAVAIIAILAGLSFTAMSYGTGRARVNNAMFDVAAIFSAAQLRAMSNGVPHLVVLSQDPTPPDPSEPRHVRITLLERPDTATPTIDDAGWNTLDLINGPDVALSFERTLPDGTVGLAPAPVRDRLVLTAGSGPDSGGFSFLDLDSPRIRRPLPRPFNTIPLSTPDYNPSDTSQPTRELLGGCSFCVANGSRTYGIIRFNADGTVEVLTGQPNSTGGTIAFMPNTTDEAGFIPRLLTIAAPAGAIRTF</sequence>
<evidence type="ECO:0000256" key="3">
    <source>
        <dbReference type="SAM" id="Phobius"/>
    </source>
</evidence>
<dbReference type="Gene3D" id="3.30.700.10">
    <property type="entry name" value="Glycoprotein, Type 4 Pilin"/>
    <property type="match status" value="1"/>
</dbReference>
<dbReference type="SUPFAM" id="SSF54523">
    <property type="entry name" value="Pili subunits"/>
    <property type="match status" value="1"/>
</dbReference>
<keyword evidence="3" id="KW-0472">Membrane</keyword>
<evidence type="ECO:0000256" key="1">
    <source>
        <dbReference type="ARBA" id="ARBA00022481"/>
    </source>
</evidence>
<dbReference type="PROSITE" id="PS00409">
    <property type="entry name" value="PROKAR_NTER_METHYL"/>
    <property type="match status" value="1"/>
</dbReference>
<gene>
    <name evidence="4" type="ORF">SYV04_14645</name>
</gene>
<feature type="region of interest" description="Disordered" evidence="2">
    <location>
        <begin position="169"/>
        <end position="191"/>
    </location>
</feature>
<dbReference type="InterPro" id="IPR012902">
    <property type="entry name" value="N_methyl_site"/>
</dbReference>
<keyword evidence="5" id="KW-1185">Reference proteome</keyword>
<keyword evidence="3" id="KW-0812">Transmembrane</keyword>
<evidence type="ECO:0000313" key="4">
    <source>
        <dbReference type="EMBL" id="MDY7227649.1"/>
    </source>
</evidence>
<proteinExistence type="predicted"/>
<dbReference type="RefSeq" id="WP_321546365.1">
    <property type="nucleotide sequence ID" value="NZ_JAXIVS010000004.1"/>
</dbReference>
<protein>
    <submittedName>
        <fullName evidence="4">Type II secretion system protein</fullName>
    </submittedName>
</protein>
<keyword evidence="1" id="KW-0488">Methylation</keyword>
<dbReference type="NCBIfam" id="TIGR02532">
    <property type="entry name" value="IV_pilin_GFxxxE"/>
    <property type="match status" value="1"/>
</dbReference>
<dbReference type="InterPro" id="IPR045584">
    <property type="entry name" value="Pilin-like"/>
</dbReference>
<reference evidence="4 5" key="1">
    <citation type="submission" date="2023-12" db="EMBL/GenBank/DDBJ databases">
        <title>the genome sequence of Hyalangium sp. s54d21.</title>
        <authorList>
            <person name="Zhang X."/>
        </authorList>
    </citation>
    <scope>NUCLEOTIDE SEQUENCE [LARGE SCALE GENOMIC DNA]</scope>
    <source>
        <strain evidence="5">s54d21</strain>
    </source>
</reference>
<name>A0ABU5H3G8_9BACT</name>
<evidence type="ECO:0000313" key="5">
    <source>
        <dbReference type="Proteomes" id="UP001291309"/>
    </source>
</evidence>
<evidence type="ECO:0000256" key="2">
    <source>
        <dbReference type="SAM" id="MobiDB-lite"/>
    </source>
</evidence>
<dbReference type="InterPro" id="IPR000983">
    <property type="entry name" value="Bac_GSPG_pilin"/>
</dbReference>
<keyword evidence="3" id="KW-1133">Transmembrane helix</keyword>
<comment type="caution">
    <text evidence="4">The sequence shown here is derived from an EMBL/GenBank/DDBJ whole genome shotgun (WGS) entry which is preliminary data.</text>
</comment>
<dbReference type="Pfam" id="PF07963">
    <property type="entry name" value="N_methyl"/>
    <property type="match status" value="1"/>
</dbReference>
<feature type="transmembrane region" description="Helical" evidence="3">
    <location>
        <begin position="12"/>
        <end position="36"/>
    </location>
</feature>
<feature type="compositionally biased region" description="Polar residues" evidence="2">
    <location>
        <begin position="176"/>
        <end position="191"/>
    </location>
</feature>
<accession>A0ABU5H3G8</accession>
<organism evidence="4 5">
    <name type="scientific">Hyalangium rubrum</name>
    <dbReference type="NCBI Taxonomy" id="3103134"/>
    <lineage>
        <taxon>Bacteria</taxon>
        <taxon>Pseudomonadati</taxon>
        <taxon>Myxococcota</taxon>
        <taxon>Myxococcia</taxon>
        <taxon>Myxococcales</taxon>
        <taxon>Cystobacterineae</taxon>
        <taxon>Archangiaceae</taxon>
        <taxon>Hyalangium</taxon>
    </lineage>
</organism>
<dbReference type="Proteomes" id="UP001291309">
    <property type="component" value="Unassembled WGS sequence"/>
</dbReference>